<dbReference type="Gramene" id="Pp3c1_32890V3.1">
    <property type="protein sequence ID" value="Pp3c1_32890V3.1"/>
    <property type="gene ID" value="Pp3c1_32890"/>
</dbReference>
<reference evidence="1 3" key="2">
    <citation type="journal article" date="2018" name="Plant J.">
        <title>The Physcomitrella patens chromosome-scale assembly reveals moss genome structure and evolution.</title>
        <authorList>
            <person name="Lang D."/>
            <person name="Ullrich K.K."/>
            <person name="Murat F."/>
            <person name="Fuchs J."/>
            <person name="Jenkins J."/>
            <person name="Haas F.B."/>
            <person name="Piednoel M."/>
            <person name="Gundlach H."/>
            <person name="Van Bel M."/>
            <person name="Meyberg R."/>
            <person name="Vives C."/>
            <person name="Morata J."/>
            <person name="Symeonidi A."/>
            <person name="Hiss M."/>
            <person name="Muchero W."/>
            <person name="Kamisugi Y."/>
            <person name="Saleh O."/>
            <person name="Blanc G."/>
            <person name="Decker E.L."/>
            <person name="van Gessel N."/>
            <person name="Grimwood J."/>
            <person name="Hayes R.D."/>
            <person name="Graham S.W."/>
            <person name="Gunter L.E."/>
            <person name="McDaniel S.F."/>
            <person name="Hoernstein S.N.W."/>
            <person name="Larsson A."/>
            <person name="Li F.W."/>
            <person name="Perroud P.F."/>
            <person name="Phillips J."/>
            <person name="Ranjan P."/>
            <person name="Rokshar D.S."/>
            <person name="Rothfels C.J."/>
            <person name="Schneider L."/>
            <person name="Shu S."/>
            <person name="Stevenson D.W."/>
            <person name="Thummler F."/>
            <person name="Tillich M."/>
            <person name="Villarreal Aguilar J.C."/>
            <person name="Widiez T."/>
            <person name="Wong G.K."/>
            <person name="Wymore A."/>
            <person name="Zhang Y."/>
            <person name="Zimmer A.D."/>
            <person name="Quatrano R.S."/>
            <person name="Mayer K.F.X."/>
            <person name="Goodstein D."/>
            <person name="Casacuberta J.M."/>
            <person name="Vandepoele K."/>
            <person name="Reski R."/>
            <person name="Cuming A.C."/>
            <person name="Tuskan G.A."/>
            <person name="Maumus F."/>
            <person name="Salse J."/>
            <person name="Schmutz J."/>
            <person name="Rensing S.A."/>
        </authorList>
    </citation>
    <scope>NUCLEOTIDE SEQUENCE [LARGE SCALE GENOMIC DNA]</scope>
    <source>
        <strain evidence="2 3">cv. Gransden 2004</strain>
    </source>
</reference>
<organism evidence="1">
    <name type="scientific">Physcomitrium patens</name>
    <name type="common">Spreading-leaved earth moss</name>
    <name type="synonym">Physcomitrella patens</name>
    <dbReference type="NCBI Taxonomy" id="3218"/>
    <lineage>
        <taxon>Eukaryota</taxon>
        <taxon>Viridiplantae</taxon>
        <taxon>Streptophyta</taxon>
        <taxon>Embryophyta</taxon>
        <taxon>Bryophyta</taxon>
        <taxon>Bryophytina</taxon>
        <taxon>Bryopsida</taxon>
        <taxon>Funariidae</taxon>
        <taxon>Funariales</taxon>
        <taxon>Funariaceae</taxon>
        <taxon>Physcomitrium</taxon>
    </lineage>
</organism>
<protein>
    <submittedName>
        <fullName evidence="1 2">Uncharacterized protein</fullName>
    </submittedName>
</protein>
<sequence>MVVDDEERKPTSLMMLSSSTILTSKQSSQPSIPFQVASVFKKTMGLDNFRFESEIHWTCCVELGKDSLSICCLTSSKQAS</sequence>
<reference evidence="2" key="3">
    <citation type="submission" date="2020-12" db="UniProtKB">
        <authorList>
            <consortium name="EnsemblPlants"/>
        </authorList>
    </citation>
    <scope>IDENTIFICATION</scope>
</reference>
<evidence type="ECO:0000313" key="3">
    <source>
        <dbReference type="Proteomes" id="UP000006727"/>
    </source>
</evidence>
<reference evidence="1 3" key="1">
    <citation type="journal article" date="2008" name="Science">
        <title>The Physcomitrella genome reveals evolutionary insights into the conquest of land by plants.</title>
        <authorList>
            <person name="Rensing S."/>
            <person name="Lang D."/>
            <person name="Zimmer A."/>
            <person name="Terry A."/>
            <person name="Salamov A."/>
            <person name="Shapiro H."/>
            <person name="Nishiyama T."/>
            <person name="Perroud P.-F."/>
            <person name="Lindquist E."/>
            <person name="Kamisugi Y."/>
            <person name="Tanahashi T."/>
            <person name="Sakakibara K."/>
            <person name="Fujita T."/>
            <person name="Oishi K."/>
            <person name="Shin-I T."/>
            <person name="Kuroki Y."/>
            <person name="Toyoda A."/>
            <person name="Suzuki Y."/>
            <person name="Hashimoto A."/>
            <person name="Yamaguchi K."/>
            <person name="Sugano A."/>
            <person name="Kohara Y."/>
            <person name="Fujiyama A."/>
            <person name="Anterola A."/>
            <person name="Aoki S."/>
            <person name="Ashton N."/>
            <person name="Barbazuk W.B."/>
            <person name="Barker E."/>
            <person name="Bennetzen J."/>
            <person name="Bezanilla M."/>
            <person name="Blankenship R."/>
            <person name="Cho S.H."/>
            <person name="Dutcher S."/>
            <person name="Estelle M."/>
            <person name="Fawcett J.A."/>
            <person name="Gundlach H."/>
            <person name="Hanada K."/>
            <person name="Heyl A."/>
            <person name="Hicks K.A."/>
            <person name="Hugh J."/>
            <person name="Lohr M."/>
            <person name="Mayer K."/>
            <person name="Melkozernov A."/>
            <person name="Murata T."/>
            <person name="Nelson D."/>
            <person name="Pils B."/>
            <person name="Prigge M."/>
            <person name="Reiss B."/>
            <person name="Renner T."/>
            <person name="Rombauts S."/>
            <person name="Rushton P."/>
            <person name="Sanderfoot A."/>
            <person name="Schween G."/>
            <person name="Shiu S.-H."/>
            <person name="Stueber K."/>
            <person name="Theodoulou F.L."/>
            <person name="Tu H."/>
            <person name="Van de Peer Y."/>
            <person name="Verrier P.J."/>
            <person name="Waters E."/>
            <person name="Wood A."/>
            <person name="Yang L."/>
            <person name="Cove D."/>
            <person name="Cuming A."/>
            <person name="Hasebe M."/>
            <person name="Lucas S."/>
            <person name="Mishler D.B."/>
            <person name="Reski R."/>
            <person name="Grigoriev I."/>
            <person name="Quatrano R.S."/>
            <person name="Boore J.L."/>
        </authorList>
    </citation>
    <scope>NUCLEOTIDE SEQUENCE [LARGE SCALE GENOMIC DNA]</scope>
    <source>
        <strain evidence="2 3">cv. Gransden 2004</strain>
    </source>
</reference>
<dbReference type="EnsemblPlants" id="Pp3c1_32890V3.2">
    <property type="protein sequence ID" value="Pp3c1_32890V3.2"/>
    <property type="gene ID" value="Pp3c1_32890"/>
</dbReference>
<accession>A0A2K1LAP3</accession>
<dbReference type="EnsemblPlants" id="Pp3c1_32890V3.1">
    <property type="protein sequence ID" value="Pp3c1_32890V3.1"/>
    <property type="gene ID" value="Pp3c1_32890"/>
</dbReference>
<dbReference type="Gramene" id="Pp3c1_32890V3.2">
    <property type="protein sequence ID" value="Pp3c1_32890V3.2"/>
    <property type="gene ID" value="Pp3c1_32890"/>
</dbReference>
<dbReference type="EMBL" id="ABEU02000001">
    <property type="protein sequence ID" value="PNR63091.1"/>
    <property type="molecule type" value="Genomic_DNA"/>
</dbReference>
<evidence type="ECO:0000313" key="1">
    <source>
        <dbReference type="EMBL" id="PNR63091.1"/>
    </source>
</evidence>
<evidence type="ECO:0000313" key="2">
    <source>
        <dbReference type="EnsemblPlants" id="Pp3c1_32890V3.1"/>
    </source>
</evidence>
<dbReference type="AlphaFoldDB" id="A0A2K1LAP3"/>
<dbReference type="Proteomes" id="UP000006727">
    <property type="component" value="Chromosome 1"/>
</dbReference>
<proteinExistence type="predicted"/>
<gene>
    <name evidence="1" type="ORF">PHYPA_001516</name>
</gene>
<name>A0A2K1LAP3_PHYPA</name>
<dbReference type="InParanoid" id="A0A2K1LAP3"/>
<keyword evidence="3" id="KW-1185">Reference proteome</keyword>